<dbReference type="KEGG" id="vde:111245637"/>
<evidence type="ECO:0000313" key="2">
    <source>
        <dbReference type="Proteomes" id="UP000594260"/>
    </source>
</evidence>
<protein>
    <submittedName>
        <fullName evidence="1">Uncharacterized protein</fullName>
    </submittedName>
</protein>
<dbReference type="Proteomes" id="UP000594260">
    <property type="component" value="Unplaced"/>
</dbReference>
<dbReference type="InParanoid" id="A0A7M7JCP4"/>
<keyword evidence="2" id="KW-1185">Reference proteome</keyword>
<dbReference type="GeneID" id="111245637"/>
<proteinExistence type="predicted"/>
<accession>A0A7M7JCP4</accession>
<name>A0A7M7JCP4_VARDE</name>
<organism evidence="1 2">
    <name type="scientific">Varroa destructor</name>
    <name type="common">Honeybee mite</name>
    <dbReference type="NCBI Taxonomy" id="109461"/>
    <lineage>
        <taxon>Eukaryota</taxon>
        <taxon>Metazoa</taxon>
        <taxon>Ecdysozoa</taxon>
        <taxon>Arthropoda</taxon>
        <taxon>Chelicerata</taxon>
        <taxon>Arachnida</taxon>
        <taxon>Acari</taxon>
        <taxon>Parasitiformes</taxon>
        <taxon>Mesostigmata</taxon>
        <taxon>Gamasina</taxon>
        <taxon>Dermanyssoidea</taxon>
        <taxon>Varroidae</taxon>
        <taxon>Varroa</taxon>
    </lineage>
</organism>
<evidence type="ECO:0000313" key="1">
    <source>
        <dbReference type="EnsemblMetazoa" id="XP_022649979"/>
    </source>
</evidence>
<dbReference type="RefSeq" id="XP_022649979.1">
    <property type="nucleotide sequence ID" value="XM_022794244.1"/>
</dbReference>
<reference evidence="1" key="1">
    <citation type="submission" date="2021-01" db="UniProtKB">
        <authorList>
            <consortium name="EnsemblMetazoa"/>
        </authorList>
    </citation>
    <scope>IDENTIFICATION</scope>
</reference>
<sequence length="236" mass="27112">MEEYTNNRRSQNFVRDPMGTFHRQPLLERLRKQSVRLLMSADHASMEIKLPSNFIDDLTQCLDAGDPEHIEPCLGLLSRVTFTQPAAKQHEIQDLKVYIFWKRLYVKRVGYSKKNKSFIEANTLKAASVVICSPTTPAIVKRSVKGDILLIVLNRYIKAGLTPPHDFFVSLTRYAKPISDRQAVVLAECLLERTHDETWAYLIPVYPQLLKFLLVLNYGGEAFLMRGNCRREPCNS</sequence>
<dbReference type="AlphaFoldDB" id="A0A7M7JCP4"/>
<dbReference type="EnsemblMetazoa" id="XM_022794244">
    <property type="protein sequence ID" value="XP_022649979"/>
    <property type="gene ID" value="LOC111245637"/>
</dbReference>